<dbReference type="PANTHER" id="PTHR10900:SF77">
    <property type="entry name" value="FI19380P1"/>
    <property type="match status" value="1"/>
</dbReference>
<accession>A0A0G4NQP4</accession>
<dbReference type="Proteomes" id="UP000044602">
    <property type="component" value="Unassembled WGS sequence"/>
</dbReference>
<dbReference type="Pfam" id="PF02469">
    <property type="entry name" value="Fasciclin"/>
    <property type="match status" value="1"/>
</dbReference>
<dbReference type="InterPro" id="IPR036378">
    <property type="entry name" value="FAS1_dom_sf"/>
</dbReference>
<feature type="non-terminal residue" evidence="3">
    <location>
        <position position="1"/>
    </location>
</feature>
<evidence type="ECO:0000313" key="3">
    <source>
        <dbReference type="EMBL" id="CRK48777.1"/>
    </source>
</evidence>
<dbReference type="PANTHER" id="PTHR10900">
    <property type="entry name" value="PERIOSTIN-RELATED"/>
    <property type="match status" value="1"/>
</dbReference>
<evidence type="ECO:0000313" key="4">
    <source>
        <dbReference type="Proteomes" id="UP000044602"/>
    </source>
</evidence>
<dbReference type="Proteomes" id="UP000045706">
    <property type="component" value="Unassembled WGS sequence"/>
</dbReference>
<dbReference type="EMBL" id="CVQH01024660">
    <property type="protein sequence ID" value="CRK37233.1"/>
    <property type="molecule type" value="Genomic_DNA"/>
</dbReference>
<dbReference type="AlphaFoldDB" id="A0A0G4NQP4"/>
<gene>
    <name evidence="2" type="ORF">BN1708_020246</name>
    <name evidence="3" type="ORF">BN1723_020658</name>
</gene>
<feature type="domain" description="FAS1" evidence="1">
    <location>
        <begin position="1"/>
        <end position="95"/>
    </location>
</feature>
<dbReference type="EMBL" id="CVQI01037919">
    <property type="protein sequence ID" value="CRK48777.1"/>
    <property type="molecule type" value="Genomic_DNA"/>
</dbReference>
<dbReference type="InterPro" id="IPR000782">
    <property type="entry name" value="FAS1_domain"/>
</dbReference>
<dbReference type="InterPro" id="IPR050904">
    <property type="entry name" value="Adhesion/Biosynth-related"/>
</dbReference>
<proteinExistence type="predicted"/>
<dbReference type="SUPFAM" id="SSF82153">
    <property type="entry name" value="FAS1 domain"/>
    <property type="match status" value="1"/>
</dbReference>
<feature type="non-terminal residue" evidence="3">
    <location>
        <position position="95"/>
    </location>
</feature>
<dbReference type="SMART" id="SM00554">
    <property type="entry name" value="FAS1"/>
    <property type="match status" value="1"/>
</dbReference>
<dbReference type="GO" id="GO:0016236">
    <property type="term" value="P:macroautophagy"/>
    <property type="evidence" value="ECO:0007669"/>
    <property type="project" value="TreeGrafter"/>
</dbReference>
<evidence type="ECO:0000313" key="5">
    <source>
        <dbReference type="Proteomes" id="UP000045706"/>
    </source>
</evidence>
<reference evidence="4 5" key="1">
    <citation type="submission" date="2015-05" db="EMBL/GenBank/DDBJ databases">
        <authorList>
            <person name="Fogelqvist Johan"/>
        </authorList>
    </citation>
    <scope>NUCLEOTIDE SEQUENCE [LARGE SCALE GENOMIC DNA]</scope>
    <source>
        <strain evidence="2">VL1</strain>
        <strain evidence="3">VL2</strain>
    </source>
</reference>
<organism evidence="3 5">
    <name type="scientific">Verticillium longisporum</name>
    <name type="common">Verticillium dahliae var. longisporum</name>
    <dbReference type="NCBI Taxonomy" id="100787"/>
    <lineage>
        <taxon>Eukaryota</taxon>
        <taxon>Fungi</taxon>
        <taxon>Dikarya</taxon>
        <taxon>Ascomycota</taxon>
        <taxon>Pezizomycotina</taxon>
        <taxon>Sordariomycetes</taxon>
        <taxon>Hypocreomycetidae</taxon>
        <taxon>Glomerellales</taxon>
        <taxon>Plectosphaerellaceae</taxon>
        <taxon>Verticillium</taxon>
    </lineage>
</organism>
<dbReference type="PROSITE" id="PS50213">
    <property type="entry name" value="FAS1"/>
    <property type="match status" value="1"/>
</dbReference>
<keyword evidence="4" id="KW-1185">Reference proteome</keyword>
<protein>
    <recommendedName>
        <fullName evidence="1">FAS1 domain-containing protein</fullName>
    </recommendedName>
</protein>
<dbReference type="GO" id="GO:0000329">
    <property type="term" value="C:fungal-type vacuole membrane"/>
    <property type="evidence" value="ECO:0007669"/>
    <property type="project" value="TreeGrafter"/>
</dbReference>
<dbReference type="Gene3D" id="2.30.180.10">
    <property type="entry name" value="FAS1 domain"/>
    <property type="match status" value="1"/>
</dbReference>
<dbReference type="STRING" id="100787.A0A0G4NQP4"/>
<sequence length="95" mass="9977">LTQAESITVFAPNNEAFAALGSLDDISEEDLQAVLQYHVIAGTVAYSSTLSEGTVETLTGETVNISIRDGNVFVNDAQVVLADVLISNGVVHVID</sequence>
<name>A0A0G4NQP4_VERLO</name>
<evidence type="ECO:0000259" key="1">
    <source>
        <dbReference type="PROSITE" id="PS50213"/>
    </source>
</evidence>
<evidence type="ECO:0000313" key="2">
    <source>
        <dbReference type="EMBL" id="CRK37233.1"/>
    </source>
</evidence>